<name>A0A4Y5ZNZ3_9ENTR</name>
<evidence type="ECO:0000313" key="1">
    <source>
        <dbReference type="EMBL" id="QDE47460.1"/>
    </source>
</evidence>
<dbReference type="EMBL" id="CP041054">
    <property type="protein sequence ID" value="QDE47460.1"/>
    <property type="molecule type" value="Genomic_DNA"/>
</dbReference>
<reference evidence="1 2" key="1">
    <citation type="submission" date="2019-06" db="EMBL/GenBank/DDBJ databases">
        <title>Whole genome sequencing of XDR Enterobacter.</title>
        <authorList>
            <person name="Gnana Soundari P."/>
            <person name="Vijayakumar R."/>
            <person name="Krishnan P."/>
        </authorList>
    </citation>
    <scope>NUCLEOTIDE SEQUENCE [LARGE SCALE GENOMIC DNA]</scope>
    <source>
        <strain evidence="1 2">C126</strain>
    </source>
</reference>
<gene>
    <name evidence="1" type="ORF">EIN43_13020</name>
</gene>
<evidence type="ECO:0000313" key="2">
    <source>
        <dbReference type="Proteomes" id="UP000318237"/>
    </source>
</evidence>
<accession>A0A4Y5ZNZ3</accession>
<sequence length="71" mass="7908">MTNEFQRQFAGNILLQAGECCKRNSGATVEHFIHYASTLRLELCVKVNSPDLVKGMGVILDEENLENVIQA</sequence>
<proteinExistence type="predicted"/>
<protein>
    <submittedName>
        <fullName evidence="1">Uncharacterized protein</fullName>
    </submittedName>
</protein>
<organism evidence="1 2">
    <name type="scientific">Enterobacter hormaechei</name>
    <dbReference type="NCBI Taxonomy" id="158836"/>
    <lineage>
        <taxon>Bacteria</taxon>
        <taxon>Pseudomonadati</taxon>
        <taxon>Pseudomonadota</taxon>
        <taxon>Gammaproteobacteria</taxon>
        <taxon>Enterobacterales</taxon>
        <taxon>Enterobacteriaceae</taxon>
        <taxon>Enterobacter</taxon>
        <taxon>Enterobacter cloacae complex</taxon>
    </lineage>
</organism>
<dbReference type="AlphaFoldDB" id="A0A4Y5ZNZ3"/>
<dbReference type="Proteomes" id="UP000318237">
    <property type="component" value="Chromosome"/>
</dbReference>